<reference evidence="1 2" key="1">
    <citation type="journal article" date="2018" name="PLoS Genet.">
        <title>Population sequencing reveals clonal diversity and ancestral inbreeding in the grapevine cultivar Chardonnay.</title>
        <authorList>
            <person name="Roach M.J."/>
            <person name="Johnson D.L."/>
            <person name="Bohlmann J."/>
            <person name="van Vuuren H.J."/>
            <person name="Jones S.J."/>
            <person name="Pretorius I.S."/>
            <person name="Schmidt S.A."/>
            <person name="Borneman A.R."/>
        </authorList>
    </citation>
    <scope>NUCLEOTIDE SEQUENCE [LARGE SCALE GENOMIC DNA]</scope>
    <source>
        <strain evidence="2">cv. Chardonnay</strain>
        <tissue evidence="1">Leaf</tissue>
    </source>
</reference>
<evidence type="ECO:0000313" key="2">
    <source>
        <dbReference type="Proteomes" id="UP000288805"/>
    </source>
</evidence>
<accession>A0A438IFZ3</accession>
<protein>
    <submittedName>
        <fullName evidence="1">Uncharacterized protein</fullName>
    </submittedName>
</protein>
<proteinExistence type="predicted"/>
<dbReference type="Proteomes" id="UP000288805">
    <property type="component" value="Unassembled WGS sequence"/>
</dbReference>
<comment type="caution">
    <text evidence="1">The sequence shown here is derived from an EMBL/GenBank/DDBJ whole genome shotgun (WGS) entry which is preliminary data.</text>
</comment>
<gene>
    <name evidence="1" type="ORF">CK203_031618</name>
</gene>
<name>A0A438IFZ3_VITVI</name>
<dbReference type="EMBL" id="QGNW01000112">
    <property type="protein sequence ID" value="RVW95644.1"/>
    <property type="molecule type" value="Genomic_DNA"/>
</dbReference>
<organism evidence="1 2">
    <name type="scientific">Vitis vinifera</name>
    <name type="common">Grape</name>
    <dbReference type="NCBI Taxonomy" id="29760"/>
    <lineage>
        <taxon>Eukaryota</taxon>
        <taxon>Viridiplantae</taxon>
        <taxon>Streptophyta</taxon>
        <taxon>Embryophyta</taxon>
        <taxon>Tracheophyta</taxon>
        <taxon>Spermatophyta</taxon>
        <taxon>Magnoliopsida</taxon>
        <taxon>eudicotyledons</taxon>
        <taxon>Gunneridae</taxon>
        <taxon>Pentapetalae</taxon>
        <taxon>rosids</taxon>
        <taxon>Vitales</taxon>
        <taxon>Vitaceae</taxon>
        <taxon>Viteae</taxon>
        <taxon>Vitis</taxon>
    </lineage>
</organism>
<evidence type="ECO:0000313" key="1">
    <source>
        <dbReference type="EMBL" id="RVW95644.1"/>
    </source>
</evidence>
<sequence>MLETTWENLFLLVTKEEGNTHTTLSAFDNVSSNPWVIDLGCISVNSFFIFNMLQAFEPPLDMSQDTDMCENPHLENALDDHLDSGERNICPCEAASTSGRISFPQSDQASYGKSDITCKSPEGVNNKELGTESCCESGPGICNAYPGNNRETDQAGSSDVKINNDEATPYSFADSNGNVRSFVHSGIL</sequence>
<dbReference type="AlphaFoldDB" id="A0A438IFZ3"/>